<dbReference type="PANTHER" id="PTHR34107:SF7">
    <property type="entry name" value="SLR2092 PROTEIN"/>
    <property type="match status" value="1"/>
</dbReference>
<reference evidence="2" key="1">
    <citation type="journal article" date="2020" name="mSystems">
        <title>Genome- and Community-Level Interaction Insights into Carbon Utilization and Element Cycling Functions of Hydrothermarchaeota in Hydrothermal Sediment.</title>
        <authorList>
            <person name="Zhou Z."/>
            <person name="Liu Y."/>
            <person name="Xu W."/>
            <person name="Pan J."/>
            <person name="Luo Z.H."/>
            <person name="Li M."/>
        </authorList>
    </citation>
    <scope>NUCLEOTIDE SEQUENCE [LARGE SCALE GENOMIC DNA]</scope>
    <source>
        <strain evidence="2">SpSt-374</strain>
    </source>
</reference>
<name>A0A7C3ZT46_9CYAN</name>
<dbReference type="GO" id="GO:0004519">
    <property type="term" value="F:endonuclease activity"/>
    <property type="evidence" value="ECO:0007669"/>
    <property type="project" value="UniProtKB-KW"/>
</dbReference>
<sequence>MTAVILKNPATAPITTEQFEQLCAANRELKLERSANGDLIIMPPTGGGTGKRNSALNLELGLWNRQTQLGIAFDSSTGFKLPNGGDRSPDASWIPLTKWNALTPEQQEKFLPFAPDFVVELRSASDSLKPLQDKMEEYRDNGTRLGWLIDPKNRQVTIYRPHQEPELLENPATLSGEDVLPGFILNLQVIWG</sequence>
<dbReference type="PANTHER" id="PTHR34107">
    <property type="entry name" value="SLL0198 PROTEIN-RELATED"/>
    <property type="match status" value="1"/>
</dbReference>
<proteinExistence type="predicted"/>
<dbReference type="CDD" id="cd06260">
    <property type="entry name" value="DUF820-like"/>
    <property type="match status" value="1"/>
</dbReference>
<dbReference type="SUPFAM" id="SSF52980">
    <property type="entry name" value="Restriction endonuclease-like"/>
    <property type="match status" value="1"/>
</dbReference>
<keyword evidence="2" id="KW-0378">Hydrolase</keyword>
<dbReference type="InterPro" id="IPR011335">
    <property type="entry name" value="Restrct_endonuc-II-like"/>
</dbReference>
<gene>
    <name evidence="2" type="ORF">ENR15_00860</name>
</gene>
<protein>
    <submittedName>
        <fullName evidence="2">Uma2 family endonuclease</fullName>
    </submittedName>
</protein>
<comment type="caution">
    <text evidence="2">The sequence shown here is derived from an EMBL/GenBank/DDBJ whole genome shotgun (WGS) entry which is preliminary data.</text>
</comment>
<dbReference type="Gene3D" id="3.90.1570.10">
    <property type="entry name" value="tt1808, chain A"/>
    <property type="match status" value="1"/>
</dbReference>
<keyword evidence="2" id="KW-0540">Nuclease</keyword>
<evidence type="ECO:0000259" key="1">
    <source>
        <dbReference type="Pfam" id="PF05685"/>
    </source>
</evidence>
<keyword evidence="2" id="KW-0255">Endonuclease</keyword>
<dbReference type="AlphaFoldDB" id="A0A7C3ZT46"/>
<dbReference type="EMBL" id="DSPX01000005">
    <property type="protein sequence ID" value="HGF99248.1"/>
    <property type="molecule type" value="Genomic_DNA"/>
</dbReference>
<accession>A0A7C3ZT46</accession>
<organism evidence="2">
    <name type="scientific">Planktothricoides sp. SpSt-374</name>
    <dbReference type="NCBI Taxonomy" id="2282167"/>
    <lineage>
        <taxon>Bacteria</taxon>
        <taxon>Bacillati</taxon>
        <taxon>Cyanobacteriota</taxon>
        <taxon>Cyanophyceae</taxon>
        <taxon>Oscillatoriophycideae</taxon>
        <taxon>Oscillatoriales</taxon>
        <taxon>Oscillatoriaceae</taxon>
        <taxon>Planktothricoides</taxon>
    </lineage>
</organism>
<dbReference type="Pfam" id="PF05685">
    <property type="entry name" value="Uma2"/>
    <property type="match status" value="1"/>
</dbReference>
<dbReference type="InterPro" id="IPR012296">
    <property type="entry name" value="Nuclease_put_TT1808"/>
</dbReference>
<feature type="domain" description="Putative restriction endonuclease" evidence="1">
    <location>
        <begin position="17"/>
        <end position="187"/>
    </location>
</feature>
<dbReference type="InterPro" id="IPR008538">
    <property type="entry name" value="Uma2"/>
</dbReference>
<evidence type="ECO:0000313" key="2">
    <source>
        <dbReference type="EMBL" id="HGF99248.1"/>
    </source>
</evidence>